<dbReference type="Pfam" id="PF24800">
    <property type="entry name" value="DUF7702"/>
    <property type="match status" value="1"/>
</dbReference>
<keyword evidence="4" id="KW-1185">Reference proteome</keyword>
<dbReference type="Proteomes" id="UP000297245">
    <property type="component" value="Unassembled WGS sequence"/>
</dbReference>
<feature type="transmembrane region" description="Helical" evidence="1">
    <location>
        <begin position="6"/>
        <end position="27"/>
    </location>
</feature>
<keyword evidence="1" id="KW-0472">Membrane</keyword>
<proteinExistence type="predicted"/>
<reference evidence="3 4" key="1">
    <citation type="journal article" date="2019" name="Nat. Ecol. Evol.">
        <title>Megaphylogeny resolves global patterns of mushroom evolution.</title>
        <authorList>
            <person name="Varga T."/>
            <person name="Krizsan K."/>
            <person name="Foldi C."/>
            <person name="Dima B."/>
            <person name="Sanchez-Garcia M."/>
            <person name="Sanchez-Ramirez S."/>
            <person name="Szollosi G.J."/>
            <person name="Szarkandi J.G."/>
            <person name="Papp V."/>
            <person name="Albert L."/>
            <person name="Andreopoulos W."/>
            <person name="Angelini C."/>
            <person name="Antonin V."/>
            <person name="Barry K.W."/>
            <person name="Bougher N.L."/>
            <person name="Buchanan P."/>
            <person name="Buyck B."/>
            <person name="Bense V."/>
            <person name="Catcheside P."/>
            <person name="Chovatia M."/>
            <person name="Cooper J."/>
            <person name="Damon W."/>
            <person name="Desjardin D."/>
            <person name="Finy P."/>
            <person name="Geml J."/>
            <person name="Haridas S."/>
            <person name="Hughes K."/>
            <person name="Justo A."/>
            <person name="Karasinski D."/>
            <person name="Kautmanova I."/>
            <person name="Kiss B."/>
            <person name="Kocsube S."/>
            <person name="Kotiranta H."/>
            <person name="LaButti K.M."/>
            <person name="Lechner B.E."/>
            <person name="Liimatainen K."/>
            <person name="Lipzen A."/>
            <person name="Lukacs Z."/>
            <person name="Mihaltcheva S."/>
            <person name="Morgado L.N."/>
            <person name="Niskanen T."/>
            <person name="Noordeloos M.E."/>
            <person name="Ohm R.A."/>
            <person name="Ortiz-Santana B."/>
            <person name="Ovrebo C."/>
            <person name="Racz N."/>
            <person name="Riley R."/>
            <person name="Savchenko A."/>
            <person name="Shiryaev A."/>
            <person name="Soop K."/>
            <person name="Spirin V."/>
            <person name="Szebenyi C."/>
            <person name="Tomsovsky M."/>
            <person name="Tulloss R.E."/>
            <person name="Uehling J."/>
            <person name="Grigoriev I.V."/>
            <person name="Vagvolgyi C."/>
            <person name="Papp T."/>
            <person name="Martin F.M."/>
            <person name="Miettinen O."/>
            <person name="Hibbett D.S."/>
            <person name="Nagy L.G."/>
        </authorList>
    </citation>
    <scope>NUCLEOTIDE SEQUENCE [LARGE SCALE GENOMIC DNA]</scope>
    <source>
        <strain evidence="3 4">CBS 962.96</strain>
    </source>
</reference>
<gene>
    <name evidence="3" type="ORF">K435DRAFT_744432</name>
</gene>
<feature type="transmembrane region" description="Helical" evidence="1">
    <location>
        <begin position="71"/>
        <end position="96"/>
    </location>
</feature>
<dbReference type="PANTHER" id="PTHR42109:SF2">
    <property type="entry name" value="INTEGRAL MEMBRANE PROTEIN"/>
    <property type="match status" value="1"/>
</dbReference>
<dbReference type="InterPro" id="IPR056119">
    <property type="entry name" value="DUF7702"/>
</dbReference>
<feature type="transmembrane region" description="Helical" evidence="1">
    <location>
        <begin position="39"/>
        <end position="59"/>
    </location>
</feature>
<evidence type="ECO:0000313" key="4">
    <source>
        <dbReference type="Proteomes" id="UP000297245"/>
    </source>
</evidence>
<feature type="transmembrane region" description="Helical" evidence="1">
    <location>
        <begin position="143"/>
        <end position="167"/>
    </location>
</feature>
<protein>
    <recommendedName>
        <fullName evidence="2">DUF7702 domain-containing protein</fullName>
    </recommendedName>
</protein>
<accession>A0A4S8MSG4</accession>
<dbReference type="PANTHER" id="PTHR42109">
    <property type="entry name" value="UNPLACED GENOMIC SCAFFOLD UM_SCAF_CONTIG_1.265, WHOLE GENOME SHOTGUN SEQUENCE"/>
    <property type="match status" value="1"/>
</dbReference>
<keyword evidence="1" id="KW-1133">Transmembrane helix</keyword>
<feature type="transmembrane region" description="Helical" evidence="1">
    <location>
        <begin position="229"/>
        <end position="255"/>
    </location>
</feature>
<organism evidence="3 4">
    <name type="scientific">Dendrothele bispora (strain CBS 962.96)</name>
    <dbReference type="NCBI Taxonomy" id="1314807"/>
    <lineage>
        <taxon>Eukaryota</taxon>
        <taxon>Fungi</taxon>
        <taxon>Dikarya</taxon>
        <taxon>Basidiomycota</taxon>
        <taxon>Agaricomycotina</taxon>
        <taxon>Agaricomycetes</taxon>
        <taxon>Agaricomycetidae</taxon>
        <taxon>Agaricales</taxon>
        <taxon>Agaricales incertae sedis</taxon>
        <taxon>Dendrothele</taxon>
    </lineage>
</organism>
<evidence type="ECO:0000259" key="2">
    <source>
        <dbReference type="Pfam" id="PF24800"/>
    </source>
</evidence>
<name>A0A4S8MSG4_DENBC</name>
<dbReference type="OrthoDB" id="2560628at2759"/>
<keyword evidence="1" id="KW-0812">Transmembrane</keyword>
<evidence type="ECO:0000313" key="3">
    <source>
        <dbReference type="EMBL" id="THV06103.1"/>
    </source>
</evidence>
<sequence>MPLDLRGQIAAAELAFYVPIVAVAFFYTVRYQFEKDAGFFFLLFFALSRLTQGILIVAGENVQPAVVGLFIAAYDLFPCGLALLDLAFIGFLGLAGQHSYSEYSRTMWYFRIGGLVAVVALALSIAGGILGTPVNPDNDTGLLLRRIAAGVYGGAWVVLVLLTFMCWSYRFTMRHYRRTLLTGVAIALLPLAVRTAYAILQAWSSSDIFGNNPSPNPTLARFQPVTGDFVVYLVMGLVMEYLCCLILLFSGFYMLRQRRRY</sequence>
<feature type="domain" description="DUF7702" evidence="2">
    <location>
        <begin position="3"/>
        <end position="254"/>
    </location>
</feature>
<feature type="transmembrane region" description="Helical" evidence="1">
    <location>
        <begin position="108"/>
        <end position="131"/>
    </location>
</feature>
<dbReference type="EMBL" id="ML179045">
    <property type="protein sequence ID" value="THV06103.1"/>
    <property type="molecule type" value="Genomic_DNA"/>
</dbReference>
<evidence type="ECO:0000256" key="1">
    <source>
        <dbReference type="SAM" id="Phobius"/>
    </source>
</evidence>
<feature type="transmembrane region" description="Helical" evidence="1">
    <location>
        <begin position="179"/>
        <end position="200"/>
    </location>
</feature>
<dbReference type="AlphaFoldDB" id="A0A4S8MSG4"/>